<dbReference type="Proteomes" id="UP001189429">
    <property type="component" value="Unassembled WGS sequence"/>
</dbReference>
<feature type="non-terminal residue" evidence="1">
    <location>
        <position position="88"/>
    </location>
</feature>
<name>A0ABN9QE95_9DINO</name>
<evidence type="ECO:0000313" key="1">
    <source>
        <dbReference type="EMBL" id="CAK0804000.1"/>
    </source>
</evidence>
<proteinExistence type="predicted"/>
<dbReference type="EMBL" id="CAUYUJ010003124">
    <property type="protein sequence ID" value="CAK0804000.1"/>
    <property type="molecule type" value="Genomic_DNA"/>
</dbReference>
<evidence type="ECO:0000313" key="2">
    <source>
        <dbReference type="Proteomes" id="UP001189429"/>
    </source>
</evidence>
<comment type="caution">
    <text evidence="1">The sequence shown here is derived from an EMBL/GenBank/DDBJ whole genome shotgun (WGS) entry which is preliminary data.</text>
</comment>
<feature type="non-terminal residue" evidence="1">
    <location>
        <position position="1"/>
    </location>
</feature>
<organism evidence="1 2">
    <name type="scientific">Prorocentrum cordatum</name>
    <dbReference type="NCBI Taxonomy" id="2364126"/>
    <lineage>
        <taxon>Eukaryota</taxon>
        <taxon>Sar</taxon>
        <taxon>Alveolata</taxon>
        <taxon>Dinophyceae</taxon>
        <taxon>Prorocentrales</taxon>
        <taxon>Prorocentraceae</taxon>
        <taxon>Prorocentrum</taxon>
    </lineage>
</organism>
<keyword evidence="2" id="KW-1185">Reference proteome</keyword>
<gene>
    <name evidence="1" type="ORF">PCOR1329_LOCUS10945</name>
</gene>
<protein>
    <submittedName>
        <fullName evidence="1">Uncharacterized protein</fullName>
    </submittedName>
</protein>
<accession>A0ABN9QE95</accession>
<sequence length="88" mass="9166">ASSAEGGAISEWIFQDGQFFGMDQASGIVFVFEGSQAGQLWRQAASPVCGGGLEGGASNVSARKLSNEPHEVRKGRQLAEVLADIAVK</sequence>
<reference evidence="1" key="1">
    <citation type="submission" date="2023-10" db="EMBL/GenBank/DDBJ databases">
        <authorList>
            <person name="Chen Y."/>
            <person name="Shah S."/>
            <person name="Dougan E. K."/>
            <person name="Thang M."/>
            <person name="Chan C."/>
        </authorList>
    </citation>
    <scope>NUCLEOTIDE SEQUENCE [LARGE SCALE GENOMIC DNA]</scope>
</reference>